<comment type="caution">
    <text evidence="1">The sequence shown here is derived from an EMBL/GenBank/DDBJ whole genome shotgun (WGS) entry which is preliminary data.</text>
</comment>
<protein>
    <submittedName>
        <fullName evidence="1">Uncharacterized protein</fullName>
    </submittedName>
</protein>
<dbReference type="EMBL" id="CAXLJM020000120">
    <property type="protein sequence ID" value="CAL8137916.1"/>
    <property type="molecule type" value="Genomic_DNA"/>
</dbReference>
<evidence type="ECO:0000313" key="1">
    <source>
        <dbReference type="EMBL" id="CAL8137916.1"/>
    </source>
</evidence>
<accession>A0ABP1RXE1</accession>
<name>A0ABP1RXE1_9HEXA</name>
<proteinExistence type="predicted"/>
<reference evidence="1 2" key="1">
    <citation type="submission" date="2024-08" db="EMBL/GenBank/DDBJ databases">
        <authorList>
            <person name="Cucini C."/>
            <person name="Frati F."/>
        </authorList>
    </citation>
    <scope>NUCLEOTIDE SEQUENCE [LARGE SCALE GENOMIC DNA]</scope>
</reference>
<organism evidence="1 2">
    <name type="scientific">Orchesella dallaii</name>
    <dbReference type="NCBI Taxonomy" id="48710"/>
    <lineage>
        <taxon>Eukaryota</taxon>
        <taxon>Metazoa</taxon>
        <taxon>Ecdysozoa</taxon>
        <taxon>Arthropoda</taxon>
        <taxon>Hexapoda</taxon>
        <taxon>Collembola</taxon>
        <taxon>Entomobryomorpha</taxon>
        <taxon>Entomobryoidea</taxon>
        <taxon>Orchesellidae</taxon>
        <taxon>Orchesellinae</taxon>
        <taxon>Orchesella</taxon>
    </lineage>
</organism>
<evidence type="ECO:0000313" key="2">
    <source>
        <dbReference type="Proteomes" id="UP001642540"/>
    </source>
</evidence>
<keyword evidence="2" id="KW-1185">Reference proteome</keyword>
<dbReference type="Proteomes" id="UP001642540">
    <property type="component" value="Unassembled WGS sequence"/>
</dbReference>
<gene>
    <name evidence="1" type="ORF">ODALV1_LOCUS27138</name>
</gene>
<sequence>MGGGITVIITGLPVYFLLVRKKRIPNWLQTLNINSTLFLQKALNLETEEQFHQD</sequence>